<reference evidence="1 2" key="1">
    <citation type="submission" date="2018-11" db="EMBL/GenBank/DDBJ databases">
        <title>Sequencing the genomes of 1000 actinobacteria strains.</title>
        <authorList>
            <person name="Klenk H.-P."/>
        </authorList>
    </citation>
    <scope>NUCLEOTIDE SEQUENCE [LARGE SCALE GENOMIC DNA]</scope>
    <source>
        <strain evidence="1 2">DSM 11294</strain>
    </source>
</reference>
<dbReference type="GO" id="GO:0016787">
    <property type="term" value="F:hydrolase activity"/>
    <property type="evidence" value="ECO:0007669"/>
    <property type="project" value="UniProtKB-ARBA"/>
</dbReference>
<dbReference type="Gene3D" id="3.40.720.10">
    <property type="entry name" value="Alkaline Phosphatase, subunit A"/>
    <property type="match status" value="1"/>
</dbReference>
<keyword evidence="2" id="KW-1185">Reference proteome</keyword>
<sequence>MAPSELPVPHPGRQLRAVLPAALDATGVTTSSADRDSARDRADLGLPEATSVCVVLIDGLGLRQLAERSGHAPFLRSRLPQTQTLSTTTPSTTATALTALGTGELGGATGMLGYSLLDPMSPSHRPSAVSLVGWRDTTLDPRTWQPRPTLAEQLREQRSEGGSMAVAQIGPAKFASSGLTLCAFRGMEYVAAESMSDRVEAAVRVLRGGTRVAYLYWSEVDHVGHAHGWRSTEWGEEVERVDAELAVLARRLPRGTLLLVTADHGMVDAGERIDVAEDPRLTAGVKLVAGEERFAHVYCQAGEAESVTARWRAVLGDRAQVLSRAELGASGLVGSDLSRLSVAGDLVAIPALGWGIVDSRSQPARALAMKGVHGGLSPEELEVPLLAELIS</sequence>
<evidence type="ECO:0000313" key="1">
    <source>
        <dbReference type="EMBL" id="ROR74281.1"/>
    </source>
</evidence>
<evidence type="ECO:0000313" key="2">
    <source>
        <dbReference type="Proteomes" id="UP000280668"/>
    </source>
</evidence>
<dbReference type="Proteomes" id="UP000280668">
    <property type="component" value="Unassembled WGS sequence"/>
</dbReference>
<dbReference type="InterPro" id="IPR002591">
    <property type="entry name" value="Phosphodiest/P_Trfase"/>
</dbReference>
<name>A0A3N2BG89_9MICO</name>
<accession>A0A3N2BG89</accession>
<comment type="caution">
    <text evidence="1">The sequence shown here is derived from an EMBL/GenBank/DDBJ whole genome shotgun (WGS) entry which is preliminary data.</text>
</comment>
<dbReference type="EMBL" id="RKHK01000001">
    <property type="protein sequence ID" value="ROR74281.1"/>
    <property type="molecule type" value="Genomic_DNA"/>
</dbReference>
<dbReference type="AlphaFoldDB" id="A0A3N2BG89"/>
<gene>
    <name evidence="1" type="ORF">EDD31_2685</name>
</gene>
<dbReference type="PANTHER" id="PTHR10151">
    <property type="entry name" value="ECTONUCLEOTIDE PYROPHOSPHATASE/PHOSPHODIESTERASE"/>
    <property type="match status" value="1"/>
</dbReference>
<dbReference type="Pfam" id="PF01663">
    <property type="entry name" value="Phosphodiest"/>
    <property type="match status" value="1"/>
</dbReference>
<dbReference type="InterPro" id="IPR017850">
    <property type="entry name" value="Alkaline_phosphatase_core_sf"/>
</dbReference>
<protein>
    <submittedName>
        <fullName evidence="1">Type I phosphodiesterase/nucleotide pyrophosphatase</fullName>
    </submittedName>
</protein>
<dbReference type="PANTHER" id="PTHR10151:SF120">
    <property type="entry name" value="BIS(5'-ADENOSYL)-TRIPHOSPHATASE"/>
    <property type="match status" value="1"/>
</dbReference>
<dbReference type="SUPFAM" id="SSF53649">
    <property type="entry name" value="Alkaline phosphatase-like"/>
    <property type="match status" value="1"/>
</dbReference>
<dbReference type="OrthoDB" id="9779267at2"/>
<proteinExistence type="predicted"/>
<organism evidence="1 2">
    <name type="scientific">Bogoriella caseilytica</name>
    <dbReference type="NCBI Taxonomy" id="56055"/>
    <lineage>
        <taxon>Bacteria</taxon>
        <taxon>Bacillati</taxon>
        <taxon>Actinomycetota</taxon>
        <taxon>Actinomycetes</taxon>
        <taxon>Micrococcales</taxon>
        <taxon>Bogoriellaceae</taxon>
        <taxon>Bogoriella</taxon>
    </lineage>
</organism>